<dbReference type="AlphaFoldDB" id="A0A2S8J4A1"/>
<evidence type="ECO:0000256" key="1">
    <source>
        <dbReference type="SAM" id="MobiDB-lite"/>
    </source>
</evidence>
<evidence type="ECO:0000259" key="3">
    <source>
        <dbReference type="PROSITE" id="PS50914"/>
    </source>
</evidence>
<feature type="compositionally biased region" description="Polar residues" evidence="1">
    <location>
        <begin position="35"/>
        <end position="49"/>
    </location>
</feature>
<dbReference type="RefSeq" id="WP_034181981.1">
    <property type="nucleotide sequence ID" value="NZ_PUIQ01000002.1"/>
</dbReference>
<sequence length="119" mass="12289">MNKTRHLSTLLAAGAAFLLSAAPLMNAHAQEKTSTDNGNGMQAESNQPVTDTWITTKVKSQLAATDGLKSLDIGVKTIDGVVTLTGVLPNKIAVKKAIAVSRAVKGVKHVDASGLKAKA</sequence>
<dbReference type="PANTHER" id="PTHR34606:SF15">
    <property type="entry name" value="BON DOMAIN-CONTAINING PROTEIN"/>
    <property type="match status" value="1"/>
</dbReference>
<dbReference type="SMART" id="SM00749">
    <property type="entry name" value="BON"/>
    <property type="match status" value="1"/>
</dbReference>
<dbReference type="InterPro" id="IPR014004">
    <property type="entry name" value="Transpt-assoc_nodulatn_dom_bac"/>
</dbReference>
<dbReference type="Gene3D" id="3.30.1340.30">
    <property type="match status" value="1"/>
</dbReference>
<comment type="caution">
    <text evidence="4">The sequence shown here is derived from an EMBL/GenBank/DDBJ whole genome shotgun (WGS) entry which is preliminary data.</text>
</comment>
<dbReference type="PANTHER" id="PTHR34606">
    <property type="entry name" value="BON DOMAIN-CONTAINING PROTEIN"/>
    <property type="match status" value="1"/>
</dbReference>
<dbReference type="PROSITE" id="PS50914">
    <property type="entry name" value="BON"/>
    <property type="match status" value="1"/>
</dbReference>
<dbReference type="Proteomes" id="UP000238206">
    <property type="component" value="Unassembled WGS sequence"/>
</dbReference>
<feature type="domain" description="BON" evidence="3">
    <location>
        <begin position="50"/>
        <end position="119"/>
    </location>
</feature>
<organism evidence="4 5">
    <name type="scientific">Burkholderia cepacia</name>
    <name type="common">Pseudomonas cepacia</name>
    <dbReference type="NCBI Taxonomy" id="292"/>
    <lineage>
        <taxon>Bacteria</taxon>
        <taxon>Pseudomonadati</taxon>
        <taxon>Pseudomonadota</taxon>
        <taxon>Betaproteobacteria</taxon>
        <taxon>Burkholderiales</taxon>
        <taxon>Burkholderiaceae</taxon>
        <taxon>Burkholderia</taxon>
        <taxon>Burkholderia cepacia complex</taxon>
    </lineage>
</organism>
<feature type="chain" id="PRO_5015447849" evidence="2">
    <location>
        <begin position="30"/>
        <end position="119"/>
    </location>
</feature>
<feature type="signal peptide" evidence="2">
    <location>
        <begin position="1"/>
        <end position="29"/>
    </location>
</feature>
<evidence type="ECO:0000256" key="2">
    <source>
        <dbReference type="SAM" id="SignalP"/>
    </source>
</evidence>
<dbReference type="InterPro" id="IPR007055">
    <property type="entry name" value="BON_dom"/>
</dbReference>
<protein>
    <submittedName>
        <fullName evidence="4">BON domain-containing protein</fullName>
    </submittedName>
</protein>
<proteinExistence type="predicted"/>
<dbReference type="EMBL" id="PUIQ01000002">
    <property type="protein sequence ID" value="PQP21890.1"/>
    <property type="molecule type" value="Genomic_DNA"/>
</dbReference>
<accession>A0A2S8J4A1</accession>
<dbReference type="Pfam" id="PF04972">
    <property type="entry name" value="BON"/>
    <property type="match status" value="1"/>
</dbReference>
<evidence type="ECO:0000313" key="4">
    <source>
        <dbReference type="EMBL" id="PQP21890.1"/>
    </source>
</evidence>
<name>A0A2S8J4A1_BURCE</name>
<evidence type="ECO:0000313" key="5">
    <source>
        <dbReference type="Proteomes" id="UP000238206"/>
    </source>
</evidence>
<reference evidence="4 5" key="1">
    <citation type="submission" date="2018-02" db="EMBL/GenBank/DDBJ databases">
        <title>Draft genome sequencing of Burkholderia cepacia Y14-15.</title>
        <authorList>
            <person name="Zheng B.-X."/>
        </authorList>
    </citation>
    <scope>NUCLEOTIDE SEQUENCE [LARGE SCALE GENOMIC DNA]</scope>
    <source>
        <strain evidence="4 5">Y14-15</strain>
    </source>
</reference>
<dbReference type="InterPro" id="IPR051686">
    <property type="entry name" value="Lipoprotein_DolP"/>
</dbReference>
<gene>
    <name evidence="4" type="ORF">C5615_03050</name>
</gene>
<feature type="region of interest" description="Disordered" evidence="1">
    <location>
        <begin position="29"/>
        <end position="49"/>
    </location>
</feature>
<keyword evidence="2" id="KW-0732">Signal</keyword>